<evidence type="ECO:0000313" key="14">
    <source>
        <dbReference type="EMBL" id="KAK4317268.1"/>
    </source>
</evidence>
<feature type="compositionally biased region" description="Low complexity" evidence="10">
    <location>
        <begin position="440"/>
        <end position="455"/>
    </location>
</feature>
<reference evidence="14" key="1">
    <citation type="submission" date="2023-11" db="EMBL/GenBank/DDBJ databases">
        <title>Genome assemblies of two species of porcelain crab, Petrolisthes cinctipes and Petrolisthes manimaculis (Anomura: Porcellanidae).</title>
        <authorList>
            <person name="Angst P."/>
        </authorList>
    </citation>
    <scope>NUCLEOTIDE SEQUENCE</scope>
    <source>
        <strain evidence="14">PB745_02</strain>
        <tissue evidence="14">Gill</tissue>
    </source>
</reference>
<protein>
    <recommendedName>
        <fullName evidence="9">Tyrosine-protein phosphatase non-receptor type 9</fullName>
        <ecNumber evidence="2">3.1.3.48</ecNumber>
    </recommendedName>
</protein>
<dbReference type="GO" id="GO:0004725">
    <property type="term" value="F:protein tyrosine phosphatase activity"/>
    <property type="evidence" value="ECO:0007669"/>
    <property type="project" value="UniProtKB-EC"/>
</dbReference>
<dbReference type="SMART" id="SM00516">
    <property type="entry name" value="SEC14"/>
    <property type="match status" value="1"/>
</dbReference>
<dbReference type="InterPro" id="IPR003595">
    <property type="entry name" value="Tyr_Pase_cat"/>
</dbReference>
<dbReference type="CDD" id="cd00170">
    <property type="entry name" value="SEC14"/>
    <property type="match status" value="1"/>
</dbReference>
<dbReference type="SMART" id="SM00194">
    <property type="entry name" value="PTPc"/>
    <property type="match status" value="1"/>
</dbReference>
<dbReference type="GO" id="GO:0048666">
    <property type="term" value="P:neuron development"/>
    <property type="evidence" value="ECO:0007669"/>
    <property type="project" value="UniProtKB-ARBA"/>
</dbReference>
<dbReference type="FunFam" id="3.90.190.10:FF:000026">
    <property type="entry name" value="tyrosine-protein phosphatase non-receptor type 9"/>
    <property type="match status" value="1"/>
</dbReference>
<dbReference type="GO" id="GO:0005737">
    <property type="term" value="C:cytoplasm"/>
    <property type="evidence" value="ECO:0007669"/>
    <property type="project" value="UniProtKB-SubCell"/>
</dbReference>
<evidence type="ECO:0000256" key="7">
    <source>
        <dbReference type="ARBA" id="ARBA00055430"/>
    </source>
</evidence>
<gene>
    <name evidence="14" type="ORF">Pmani_011640</name>
</gene>
<feature type="region of interest" description="Disordered" evidence="10">
    <location>
        <begin position="1"/>
        <end position="25"/>
    </location>
</feature>
<comment type="function">
    <text evidence="7">Protein-tyrosine phosphatase that could participate in the transfer of hydrophobic ligands or in functions of the Golgi apparatus.</text>
</comment>
<dbReference type="InterPro" id="IPR000242">
    <property type="entry name" value="PTP_cat"/>
</dbReference>
<comment type="caution">
    <text evidence="14">The sequence shown here is derived from an EMBL/GenBank/DDBJ whole genome shotgun (WGS) entry which is preliminary data.</text>
</comment>
<feature type="compositionally biased region" description="Basic and acidic residues" evidence="10">
    <location>
        <begin position="400"/>
        <end position="417"/>
    </location>
</feature>
<dbReference type="PANTHER" id="PTHR19134:SF534">
    <property type="entry name" value="LD27988P"/>
    <property type="match status" value="1"/>
</dbReference>
<comment type="subcellular location">
    <subcellularLocation>
        <location evidence="1">Cytoplasm</location>
    </subcellularLocation>
</comment>
<dbReference type="AlphaFoldDB" id="A0AAE1UB04"/>
<feature type="region of interest" description="Disordered" evidence="10">
    <location>
        <begin position="299"/>
        <end position="325"/>
    </location>
</feature>
<proteinExistence type="inferred from homology"/>
<keyword evidence="3" id="KW-0963">Cytoplasm</keyword>
<dbReference type="Pfam" id="PF00650">
    <property type="entry name" value="CRAL_TRIO"/>
    <property type="match status" value="1"/>
</dbReference>
<dbReference type="SUPFAM" id="SSF52087">
    <property type="entry name" value="CRAL/TRIO domain"/>
    <property type="match status" value="1"/>
</dbReference>
<feature type="compositionally biased region" description="Acidic residues" evidence="10">
    <location>
        <begin position="354"/>
        <end position="365"/>
    </location>
</feature>
<dbReference type="InterPro" id="IPR050348">
    <property type="entry name" value="Protein-Tyr_Phosphatase"/>
</dbReference>
<dbReference type="EC" id="3.1.3.48" evidence="2"/>
<evidence type="ECO:0000256" key="6">
    <source>
        <dbReference type="ARBA" id="ARBA00022990"/>
    </source>
</evidence>
<dbReference type="PROSITE" id="PS00383">
    <property type="entry name" value="TYR_PHOSPHATASE_1"/>
    <property type="match status" value="1"/>
</dbReference>
<dbReference type="SUPFAM" id="SSF52799">
    <property type="entry name" value="(Phosphotyrosine protein) phosphatases II"/>
    <property type="match status" value="1"/>
</dbReference>
<evidence type="ECO:0000259" key="12">
    <source>
        <dbReference type="PROSITE" id="PS50056"/>
    </source>
</evidence>
<dbReference type="SUPFAM" id="SSF46938">
    <property type="entry name" value="CRAL/TRIO N-terminal domain"/>
    <property type="match status" value="1"/>
</dbReference>
<name>A0AAE1UB04_9EUCA</name>
<dbReference type="PANTHER" id="PTHR19134">
    <property type="entry name" value="RECEPTOR-TYPE TYROSINE-PROTEIN PHOSPHATASE"/>
    <property type="match status" value="1"/>
</dbReference>
<evidence type="ECO:0000259" key="11">
    <source>
        <dbReference type="PROSITE" id="PS50055"/>
    </source>
</evidence>
<dbReference type="Pfam" id="PF00102">
    <property type="entry name" value="Y_phosphatase"/>
    <property type="match status" value="1"/>
</dbReference>
<dbReference type="EMBL" id="JAWZYT010000934">
    <property type="protein sequence ID" value="KAK4317268.1"/>
    <property type="molecule type" value="Genomic_DNA"/>
</dbReference>
<keyword evidence="6" id="KW-0007">Acetylation</keyword>
<sequence length="780" mass="86920">MQREQTTGTPTTQEARQSDSSVGNSAQCLLGSGRGRLRVPVSVRVSGLVLVGGAGGGGVCVATKEFVEQVNELRRSRNVGPLSWNTAVKFLMARKFDVSRAVSLYEQHEATRHREGLVNLKPTTDPLQSELSTGKFTILPCRDESGAAIAVFTARLHEPRLTTQQTTLQGVVYQLDAALESTETQRCGLVFIYDMTESAYQNFDYQLSQKILTLLKGGYPARLKKVLIVTAPLWFKAPFKVLRLFVREKLRDRVYTVSLPELVNHISGKCLPLELGGDLTFDHQAWLVQCLASMTNRDPSTVCEPSPPLTHFPDTDNHNTMIPEDEPNSCAEQLCEFSEDEVSCCEKSFSHDSNEEDDLEEEEGTIGDTDGGRLSGLNGDQDPSPDGENQKEEEEEEGEEKEKDLESSAGLKGERSPVPEIQSDTPHLNGHLHDTGRISGRGSPVAPPSSGSSGFSDDDSLHFDDGRGFTLEEFVRHLRDKGRQGLYHDYSQIKSRPPDGTFENSRKRCNQIKNRYTDVLCFDNTRVVLSIEDDEGHTDYINANYVDGYKQKNAFISTQGPLPGTFGDYWRMIWEQKVCVIVMTTRAVERGRTKCGQYWPTEQDGTVTHSHFTITNTNIVPYRDYTVSTLTMLDTRNGEERKVEHMQFTSWPDYGVPDSAMAMLEFLGHVRESQSRLTAALGPSWSGHPLGPPIVVHCSAGIGRTGTFCTLDICIRRLEETGSIEVKGTVEKIRSQRAYSIQMPDQYVYCHLALLEYALHNGKLVEVDLTGFEEDGSESE</sequence>
<evidence type="ECO:0000256" key="4">
    <source>
        <dbReference type="ARBA" id="ARBA00022801"/>
    </source>
</evidence>
<evidence type="ECO:0000313" key="15">
    <source>
        <dbReference type="Proteomes" id="UP001292094"/>
    </source>
</evidence>
<evidence type="ECO:0000256" key="3">
    <source>
        <dbReference type="ARBA" id="ARBA00022490"/>
    </source>
</evidence>
<evidence type="ECO:0000256" key="9">
    <source>
        <dbReference type="ARBA" id="ARBA00069781"/>
    </source>
</evidence>
<dbReference type="PROSITE" id="PS50056">
    <property type="entry name" value="TYR_PHOSPHATASE_2"/>
    <property type="match status" value="1"/>
</dbReference>
<evidence type="ECO:0000256" key="2">
    <source>
        <dbReference type="ARBA" id="ARBA00013064"/>
    </source>
</evidence>
<keyword evidence="5" id="KW-0904">Protein phosphatase</keyword>
<feature type="domain" description="CRAL-TRIO" evidence="13">
    <location>
        <begin position="124"/>
        <end position="283"/>
    </location>
</feature>
<keyword evidence="4" id="KW-0378">Hydrolase</keyword>
<evidence type="ECO:0000259" key="13">
    <source>
        <dbReference type="PROSITE" id="PS50191"/>
    </source>
</evidence>
<feature type="domain" description="Tyrosine-protein phosphatase" evidence="11">
    <location>
        <begin position="486"/>
        <end position="757"/>
    </location>
</feature>
<dbReference type="InterPro" id="IPR016130">
    <property type="entry name" value="Tyr_Pase_AS"/>
</dbReference>
<feature type="region of interest" description="Disordered" evidence="10">
    <location>
        <begin position="346"/>
        <end position="459"/>
    </location>
</feature>
<organism evidence="14 15">
    <name type="scientific">Petrolisthes manimaculis</name>
    <dbReference type="NCBI Taxonomy" id="1843537"/>
    <lineage>
        <taxon>Eukaryota</taxon>
        <taxon>Metazoa</taxon>
        <taxon>Ecdysozoa</taxon>
        <taxon>Arthropoda</taxon>
        <taxon>Crustacea</taxon>
        <taxon>Multicrustacea</taxon>
        <taxon>Malacostraca</taxon>
        <taxon>Eumalacostraca</taxon>
        <taxon>Eucarida</taxon>
        <taxon>Decapoda</taxon>
        <taxon>Pleocyemata</taxon>
        <taxon>Anomura</taxon>
        <taxon>Galatheoidea</taxon>
        <taxon>Porcellanidae</taxon>
        <taxon>Petrolisthes</taxon>
    </lineage>
</organism>
<dbReference type="SMART" id="SM01100">
    <property type="entry name" value="CRAL_TRIO_N"/>
    <property type="match status" value="1"/>
</dbReference>
<evidence type="ECO:0000256" key="5">
    <source>
        <dbReference type="ARBA" id="ARBA00022912"/>
    </source>
</evidence>
<evidence type="ECO:0000256" key="1">
    <source>
        <dbReference type="ARBA" id="ARBA00004496"/>
    </source>
</evidence>
<dbReference type="InterPro" id="IPR029021">
    <property type="entry name" value="Prot-tyrosine_phosphatase-like"/>
</dbReference>
<dbReference type="PRINTS" id="PR00700">
    <property type="entry name" value="PRTYPHPHTASE"/>
</dbReference>
<dbReference type="InterPro" id="IPR011074">
    <property type="entry name" value="CRAL/TRIO_N_dom"/>
</dbReference>
<accession>A0AAE1UB04</accession>
<evidence type="ECO:0000256" key="10">
    <source>
        <dbReference type="SAM" id="MobiDB-lite"/>
    </source>
</evidence>
<dbReference type="InterPro" id="IPR001251">
    <property type="entry name" value="CRAL-TRIO_dom"/>
</dbReference>
<dbReference type="Proteomes" id="UP001292094">
    <property type="component" value="Unassembled WGS sequence"/>
</dbReference>
<dbReference type="InterPro" id="IPR036273">
    <property type="entry name" value="CRAL/TRIO_N_dom_sf"/>
</dbReference>
<dbReference type="FunFam" id="3.40.525.10:FF:000005">
    <property type="entry name" value="Tyrosine-protein phosphatase non-receptor type 9"/>
    <property type="match status" value="1"/>
</dbReference>
<keyword evidence="15" id="KW-1185">Reference proteome</keyword>
<dbReference type="CDD" id="cd14543">
    <property type="entry name" value="PTPc-N9"/>
    <property type="match status" value="1"/>
</dbReference>
<dbReference type="InterPro" id="IPR036865">
    <property type="entry name" value="CRAL-TRIO_dom_sf"/>
</dbReference>
<dbReference type="Gene3D" id="3.40.525.10">
    <property type="entry name" value="CRAL-TRIO lipid binding domain"/>
    <property type="match status" value="1"/>
</dbReference>
<dbReference type="PROSITE" id="PS50055">
    <property type="entry name" value="TYR_PHOSPHATASE_PTP"/>
    <property type="match status" value="1"/>
</dbReference>
<dbReference type="Gene3D" id="3.90.190.10">
    <property type="entry name" value="Protein tyrosine phosphatase superfamily"/>
    <property type="match status" value="1"/>
</dbReference>
<comment type="similarity">
    <text evidence="8">Belongs to the protein-tyrosine phosphatase family. Non-receptor class 3 subfamily.</text>
</comment>
<dbReference type="InterPro" id="IPR000387">
    <property type="entry name" value="Tyr_Pase_dom"/>
</dbReference>
<feature type="domain" description="Tyrosine specific protein phosphatases" evidence="12">
    <location>
        <begin position="664"/>
        <end position="748"/>
    </location>
</feature>
<dbReference type="SMART" id="SM00404">
    <property type="entry name" value="PTPc_motif"/>
    <property type="match status" value="1"/>
</dbReference>
<evidence type="ECO:0000256" key="8">
    <source>
        <dbReference type="ARBA" id="ARBA00060781"/>
    </source>
</evidence>
<dbReference type="PROSITE" id="PS50191">
    <property type="entry name" value="CRAL_TRIO"/>
    <property type="match status" value="1"/>
</dbReference>